<proteinExistence type="predicted"/>
<comment type="caution">
    <text evidence="1">The sequence shown here is derived from an EMBL/GenBank/DDBJ whole genome shotgun (WGS) entry which is preliminary data.</text>
</comment>
<organism evidence="1 2">
    <name type="scientific">Xenotaenia resolanae</name>
    <dbReference type="NCBI Taxonomy" id="208358"/>
    <lineage>
        <taxon>Eukaryota</taxon>
        <taxon>Metazoa</taxon>
        <taxon>Chordata</taxon>
        <taxon>Craniata</taxon>
        <taxon>Vertebrata</taxon>
        <taxon>Euteleostomi</taxon>
        <taxon>Actinopterygii</taxon>
        <taxon>Neopterygii</taxon>
        <taxon>Teleostei</taxon>
        <taxon>Neoteleostei</taxon>
        <taxon>Acanthomorphata</taxon>
        <taxon>Ovalentaria</taxon>
        <taxon>Atherinomorphae</taxon>
        <taxon>Cyprinodontiformes</taxon>
        <taxon>Goodeidae</taxon>
        <taxon>Xenotaenia</taxon>
    </lineage>
</organism>
<evidence type="ECO:0000313" key="1">
    <source>
        <dbReference type="EMBL" id="MEQ2268344.1"/>
    </source>
</evidence>
<name>A0ABV0WGT0_9TELE</name>
<reference evidence="1 2" key="1">
    <citation type="submission" date="2021-06" db="EMBL/GenBank/DDBJ databases">
        <authorList>
            <person name="Palmer J.M."/>
        </authorList>
    </citation>
    <scope>NUCLEOTIDE SEQUENCE [LARGE SCALE GENOMIC DNA]</scope>
    <source>
        <strain evidence="1 2">XR_2019</strain>
        <tissue evidence="1">Muscle</tissue>
    </source>
</reference>
<gene>
    <name evidence="1" type="ORF">XENORESO_020838</name>
</gene>
<evidence type="ECO:0000313" key="2">
    <source>
        <dbReference type="Proteomes" id="UP001444071"/>
    </source>
</evidence>
<accession>A0ABV0WGT0</accession>
<dbReference type="Proteomes" id="UP001444071">
    <property type="component" value="Unassembled WGS sequence"/>
</dbReference>
<sequence length="104" mass="12103">MKEYEEYVKLCDSISTTTAKENACKSVKHTLETLAKSFNKHVPYDKASKHWQDITNAITNFINKKMLAIQLVKSECFKEPKFLKPRYQVPSSQIFWPNCSTKLI</sequence>
<protein>
    <submittedName>
        <fullName evidence="1">Uncharacterized protein</fullName>
    </submittedName>
</protein>
<keyword evidence="2" id="KW-1185">Reference proteome</keyword>
<dbReference type="EMBL" id="JAHRIM010048400">
    <property type="protein sequence ID" value="MEQ2268344.1"/>
    <property type="molecule type" value="Genomic_DNA"/>
</dbReference>